<gene>
    <name evidence="1" type="ORF">R82641_BJNNKPBH_00352</name>
</gene>
<sequence length="141" mass="17140">MTKKFTEAEYQKIVDIADKYFVQHKSEAVTVNLKNIYDYISYNETVERRKIKDLNQELVLIALPKSRDWAHEQFVEKEKKYHWRYKKTNRYGHDIYLETYEGLITLSAYKDEVVKYDEKFTEKEVIEAGYNPDMYEKEEVE</sequence>
<keyword evidence="2" id="KW-1185">Reference proteome</keyword>
<dbReference type="EMBL" id="CAUZLY010000003">
    <property type="protein sequence ID" value="CAK1232108.1"/>
    <property type="molecule type" value="Genomic_DNA"/>
</dbReference>
<dbReference type="RefSeq" id="WP_338347692.1">
    <property type="nucleotide sequence ID" value="NZ_CAUZLY010000003.1"/>
</dbReference>
<evidence type="ECO:0000313" key="2">
    <source>
        <dbReference type="Proteomes" id="UP001314200"/>
    </source>
</evidence>
<name>A0ABM9MQL4_9LACO</name>
<reference evidence="1 2" key="1">
    <citation type="submission" date="2023-10" db="EMBL/GenBank/DDBJ databases">
        <authorList>
            <person name="Botero Cardona J."/>
        </authorList>
    </citation>
    <scope>NUCLEOTIDE SEQUENCE [LARGE SCALE GENOMIC DNA]</scope>
    <source>
        <strain evidence="1 2">R-82641</strain>
    </source>
</reference>
<dbReference type="Proteomes" id="UP001314200">
    <property type="component" value="Unassembled WGS sequence"/>
</dbReference>
<evidence type="ECO:0000313" key="1">
    <source>
        <dbReference type="EMBL" id="CAK1232108.1"/>
    </source>
</evidence>
<accession>A0ABM9MQL4</accession>
<comment type="caution">
    <text evidence="1">The sequence shown here is derived from an EMBL/GenBank/DDBJ whole genome shotgun (WGS) entry which is preliminary data.</text>
</comment>
<proteinExistence type="predicted"/>
<organism evidence="1 2">
    <name type="scientific">Fructobacillus cardui</name>
    <dbReference type="NCBI Taxonomy" id="2893170"/>
    <lineage>
        <taxon>Bacteria</taxon>
        <taxon>Bacillati</taxon>
        <taxon>Bacillota</taxon>
        <taxon>Bacilli</taxon>
        <taxon>Lactobacillales</taxon>
        <taxon>Lactobacillaceae</taxon>
        <taxon>Fructobacillus</taxon>
    </lineage>
</organism>
<evidence type="ECO:0008006" key="3">
    <source>
        <dbReference type="Google" id="ProtNLM"/>
    </source>
</evidence>
<protein>
    <recommendedName>
        <fullName evidence="3">DUF1642 domain-containing protein</fullName>
    </recommendedName>
</protein>